<reference evidence="2 3" key="4">
    <citation type="journal article" date="2020" name="Sci. Rep.">
        <title>beta-carboline chemical signals induce reveromycin production through a LuxR family regulator in Streptomyces sp. SN-593.</title>
        <authorList>
            <person name="Panthee S."/>
            <person name="Kito N."/>
            <person name="Hayashi T."/>
            <person name="Shimizu T."/>
            <person name="Ishikawa J."/>
            <person name="Hamamoto H."/>
            <person name="Osada H."/>
            <person name="Takahashi S."/>
        </authorList>
    </citation>
    <scope>NUCLEOTIDE SEQUENCE [LARGE SCALE GENOMIC DNA]</scope>
    <source>
        <strain evidence="2 3">SN-593</strain>
    </source>
</reference>
<evidence type="ECO:0000313" key="3">
    <source>
        <dbReference type="Proteomes" id="UP000595703"/>
    </source>
</evidence>
<reference evidence="2 3" key="2">
    <citation type="journal article" date="2011" name="J. Antibiot.">
        <title>Furaquinocins I and J: novel polyketide isoprenoid hybrid compounds from Streptomyces reveromyceticus SN-593.</title>
        <authorList>
            <person name="Panthee S."/>
            <person name="Takahashi S."/>
            <person name="Takagi H."/>
            <person name="Nogawa T."/>
            <person name="Oowada E."/>
            <person name="Uramoto M."/>
            <person name="Osada H."/>
        </authorList>
    </citation>
    <scope>NUCLEOTIDE SEQUENCE [LARGE SCALE GENOMIC DNA]</scope>
    <source>
        <strain evidence="2 3">SN-593</strain>
    </source>
</reference>
<dbReference type="KEGG" id="arev:RVR_2809"/>
<feature type="region of interest" description="Disordered" evidence="1">
    <location>
        <begin position="1"/>
        <end position="25"/>
    </location>
</feature>
<accession>A0A7U3VN19</accession>
<feature type="compositionally biased region" description="Acidic residues" evidence="1">
    <location>
        <begin position="1"/>
        <end position="10"/>
    </location>
</feature>
<reference evidence="2 3" key="3">
    <citation type="journal article" date="2011" name="Nat. Chem. Biol.">
        <title>Reveromycin A biosynthesis uses RevG and RevJ for stereospecific spiroacetal formation.</title>
        <authorList>
            <person name="Takahashi S."/>
            <person name="Toyoda A."/>
            <person name="Sekiyama Y."/>
            <person name="Takagi H."/>
            <person name="Nogawa T."/>
            <person name="Uramoto M."/>
            <person name="Suzuki R."/>
            <person name="Koshino H."/>
            <person name="Kumano T."/>
            <person name="Panthee S."/>
            <person name="Dairi T."/>
            <person name="Ishikawa J."/>
            <person name="Ikeda H."/>
            <person name="Sakaki Y."/>
            <person name="Osada H."/>
        </authorList>
    </citation>
    <scope>NUCLEOTIDE SEQUENCE [LARGE SCALE GENOMIC DNA]</scope>
    <source>
        <strain evidence="2 3">SN-593</strain>
    </source>
</reference>
<protein>
    <submittedName>
        <fullName evidence="2">Uncharacterized protein</fullName>
    </submittedName>
</protein>
<keyword evidence="3" id="KW-1185">Reference proteome</keyword>
<organism evidence="2 3">
    <name type="scientific">Actinacidiphila reveromycinica</name>
    <dbReference type="NCBI Taxonomy" id="659352"/>
    <lineage>
        <taxon>Bacteria</taxon>
        <taxon>Bacillati</taxon>
        <taxon>Actinomycetota</taxon>
        <taxon>Actinomycetes</taxon>
        <taxon>Kitasatosporales</taxon>
        <taxon>Streptomycetaceae</taxon>
        <taxon>Actinacidiphila</taxon>
    </lineage>
</organism>
<sequence length="44" mass="5049">MPDAQPDEPTPDSTPEPPLVDSRDMLIARVRSEMLLRGEEDRER</sequence>
<name>A0A7U3VN19_9ACTN</name>
<proteinExistence type="predicted"/>
<dbReference type="AlphaFoldDB" id="A0A7U3VN19"/>
<evidence type="ECO:0000313" key="2">
    <source>
        <dbReference type="EMBL" id="BBA97182.1"/>
    </source>
</evidence>
<dbReference type="EMBL" id="AP018365">
    <property type="protein sequence ID" value="BBA97182.1"/>
    <property type="molecule type" value="Genomic_DNA"/>
</dbReference>
<dbReference type="RefSeq" id="WP_272933069.1">
    <property type="nucleotide sequence ID" value="NZ_AP018365.1"/>
</dbReference>
<reference evidence="2 3" key="1">
    <citation type="journal article" date="2010" name="J. Bacteriol.">
        <title>Biochemical characterization of a novel indole prenyltransferase from Streptomyces sp. SN-593.</title>
        <authorList>
            <person name="Takahashi S."/>
            <person name="Takagi H."/>
            <person name="Toyoda A."/>
            <person name="Uramoto M."/>
            <person name="Nogawa T."/>
            <person name="Ueki M."/>
            <person name="Sakaki Y."/>
            <person name="Osada H."/>
        </authorList>
    </citation>
    <scope>NUCLEOTIDE SEQUENCE [LARGE SCALE GENOMIC DNA]</scope>
    <source>
        <strain evidence="2 3">SN-593</strain>
    </source>
</reference>
<evidence type="ECO:0000256" key="1">
    <source>
        <dbReference type="SAM" id="MobiDB-lite"/>
    </source>
</evidence>
<dbReference type="Proteomes" id="UP000595703">
    <property type="component" value="Chromosome"/>
</dbReference>
<gene>
    <name evidence="2" type="ORF">RVR_2809</name>
</gene>